<keyword evidence="3 4" id="KW-0326">Glycosidase</keyword>
<evidence type="ECO:0000256" key="2">
    <source>
        <dbReference type="ARBA" id="ARBA00022801"/>
    </source>
</evidence>
<name>A0AAV1CET5_OLDCO</name>
<keyword evidence="2 4" id="KW-0378">Hydrolase</keyword>
<dbReference type="EMBL" id="OX459119">
    <property type="protein sequence ID" value="CAI9094204.1"/>
    <property type="molecule type" value="Genomic_DNA"/>
</dbReference>
<evidence type="ECO:0000256" key="4">
    <source>
        <dbReference type="RuleBase" id="RU361153"/>
    </source>
</evidence>
<feature type="signal peptide" evidence="5">
    <location>
        <begin position="1"/>
        <end position="20"/>
    </location>
</feature>
<comment type="similarity">
    <text evidence="1 4">Belongs to the glycosyl hydrolase 5 (cellulase A) family.</text>
</comment>
<dbReference type="GO" id="GO:0000272">
    <property type="term" value="P:polysaccharide catabolic process"/>
    <property type="evidence" value="ECO:0007669"/>
    <property type="project" value="InterPro"/>
</dbReference>
<dbReference type="InterPro" id="IPR001547">
    <property type="entry name" value="Glyco_hydro_5"/>
</dbReference>
<feature type="chain" id="PRO_5043684717" evidence="5">
    <location>
        <begin position="21"/>
        <end position="525"/>
    </location>
</feature>
<organism evidence="7 8">
    <name type="scientific">Oldenlandia corymbosa var. corymbosa</name>
    <dbReference type="NCBI Taxonomy" id="529605"/>
    <lineage>
        <taxon>Eukaryota</taxon>
        <taxon>Viridiplantae</taxon>
        <taxon>Streptophyta</taxon>
        <taxon>Embryophyta</taxon>
        <taxon>Tracheophyta</taxon>
        <taxon>Spermatophyta</taxon>
        <taxon>Magnoliopsida</taxon>
        <taxon>eudicotyledons</taxon>
        <taxon>Gunneridae</taxon>
        <taxon>Pentapetalae</taxon>
        <taxon>asterids</taxon>
        <taxon>lamiids</taxon>
        <taxon>Gentianales</taxon>
        <taxon>Rubiaceae</taxon>
        <taxon>Rubioideae</taxon>
        <taxon>Spermacoceae</taxon>
        <taxon>Hedyotis-Oldenlandia complex</taxon>
        <taxon>Oldenlandia</taxon>
    </lineage>
</organism>
<accession>A0AAV1CET5</accession>
<evidence type="ECO:0000256" key="1">
    <source>
        <dbReference type="ARBA" id="ARBA00005641"/>
    </source>
</evidence>
<dbReference type="Pfam" id="PF00150">
    <property type="entry name" value="Cellulase"/>
    <property type="match status" value="1"/>
</dbReference>
<dbReference type="PROSITE" id="PS50231">
    <property type="entry name" value="RICIN_B_LECTIN"/>
    <property type="match status" value="1"/>
</dbReference>
<gene>
    <name evidence="7" type="ORF">OLC1_LOCUS5424</name>
</gene>
<keyword evidence="5" id="KW-0732">Signal</keyword>
<reference evidence="7" key="1">
    <citation type="submission" date="2023-03" db="EMBL/GenBank/DDBJ databases">
        <authorList>
            <person name="Julca I."/>
        </authorList>
    </citation>
    <scope>NUCLEOTIDE SEQUENCE</scope>
</reference>
<protein>
    <submittedName>
        <fullName evidence="7">OLC1v1029898C1</fullName>
    </submittedName>
</protein>
<evidence type="ECO:0000313" key="8">
    <source>
        <dbReference type="Proteomes" id="UP001161247"/>
    </source>
</evidence>
<dbReference type="InterPro" id="IPR017853">
    <property type="entry name" value="GH"/>
</dbReference>
<evidence type="ECO:0000259" key="6">
    <source>
        <dbReference type="Pfam" id="PF00150"/>
    </source>
</evidence>
<evidence type="ECO:0000256" key="3">
    <source>
        <dbReference type="ARBA" id="ARBA00023295"/>
    </source>
</evidence>
<dbReference type="Proteomes" id="UP001161247">
    <property type="component" value="Chromosome 2"/>
</dbReference>
<feature type="domain" description="Glycoside hydrolase family 5" evidence="6">
    <location>
        <begin position="56"/>
        <end position="342"/>
    </location>
</feature>
<dbReference type="GO" id="GO:0004553">
    <property type="term" value="F:hydrolase activity, hydrolyzing O-glycosyl compounds"/>
    <property type="evidence" value="ECO:0007669"/>
    <property type="project" value="InterPro"/>
</dbReference>
<dbReference type="Gene3D" id="2.80.10.50">
    <property type="match status" value="1"/>
</dbReference>
<evidence type="ECO:0000313" key="7">
    <source>
        <dbReference type="EMBL" id="CAI9094204.1"/>
    </source>
</evidence>
<dbReference type="Gene3D" id="3.20.20.80">
    <property type="entry name" value="Glycosidases"/>
    <property type="match status" value="1"/>
</dbReference>
<sequence length="525" mass="58686">MSFIIAILLIFSSLSSSSCAVPLSTRSRWIVDDSGKRVKLACVNWAGHIQMLPEGLNKQPLSNIAKQISSMGFNCVRLTYATYMFTRHGHLNVGEYLEHNKLTLALEGVKKHNPNILNLSVWDAQKAVIDALGSQGVMVILDCHVSKPKWCCNDNDGNGFFGDQYFDPQDWLNALSTVAKRYINTPMVIGMSLRNEFRGRRQDQNVWYTYVEQGANLIHKKNPNVLILISGLGYDIDLSFLKKKPLNLNLHNKLVYEIHRYAFSQAQYGFWSNTSINYMCQKVAQEIEAKSGFLRGGRQNGAPLMLTEFGIDLDQNSQPDTSFVTCLLAWLAENDLDWAIWSGHGSYYLRDGKQDADESYGMFDGTWSKVRNPGFHTKLQLVQQILQAPFSTQPMDRVMYHPLSGSCGMAQGNEVQAGDCLKTSVWSFNGDGSPIRLKGSNQCLKAAGEGSPVVLTDYCSGESSSWKLAPKSMYQLSNGNGLCLHFDSSISNKVLTKKCIVTDPDYVKLPGQESQWFVLVQSNTK</sequence>
<dbReference type="InterPro" id="IPR035992">
    <property type="entry name" value="Ricin_B-like_lectins"/>
</dbReference>
<dbReference type="PANTHER" id="PTHR31263:SF0">
    <property type="entry name" value="CELLULASE FAMILY PROTEIN (AFU_ORTHOLOGUE AFUA_5G14560)"/>
    <property type="match status" value="1"/>
</dbReference>
<dbReference type="AlphaFoldDB" id="A0AAV1CET5"/>
<proteinExistence type="inferred from homology"/>
<dbReference type="PANTHER" id="PTHR31263">
    <property type="entry name" value="CELLULASE FAMILY PROTEIN (AFU_ORTHOLOGUE AFUA_5G14560)"/>
    <property type="match status" value="1"/>
</dbReference>
<dbReference type="SUPFAM" id="SSF50370">
    <property type="entry name" value="Ricin B-like lectins"/>
    <property type="match status" value="1"/>
</dbReference>
<keyword evidence="8" id="KW-1185">Reference proteome</keyword>
<dbReference type="SUPFAM" id="SSF51445">
    <property type="entry name" value="(Trans)glycosidases"/>
    <property type="match status" value="1"/>
</dbReference>
<evidence type="ECO:0000256" key="5">
    <source>
        <dbReference type="SAM" id="SignalP"/>
    </source>
</evidence>